<evidence type="ECO:0000256" key="2">
    <source>
        <dbReference type="ARBA" id="ARBA00022723"/>
    </source>
</evidence>
<organism evidence="9 10">
    <name type="scientific">Gimesia panareensis</name>
    <dbReference type="NCBI Taxonomy" id="2527978"/>
    <lineage>
        <taxon>Bacteria</taxon>
        <taxon>Pseudomonadati</taxon>
        <taxon>Planctomycetota</taxon>
        <taxon>Planctomycetia</taxon>
        <taxon>Planctomycetales</taxon>
        <taxon>Planctomycetaceae</taxon>
        <taxon>Gimesia</taxon>
    </lineage>
</organism>
<dbReference type="CDD" id="cd16027">
    <property type="entry name" value="SGSH"/>
    <property type="match status" value="1"/>
</dbReference>
<dbReference type="InterPro" id="IPR024607">
    <property type="entry name" value="Sulfatase_CS"/>
</dbReference>
<evidence type="ECO:0000259" key="7">
    <source>
        <dbReference type="Pfam" id="PF00884"/>
    </source>
</evidence>
<sequence length="490" mass="55739">MKPAGCPRRKNEAGFYLEAKILEIGETKTMRIKLSAMLLVVLFVMGTVAVELRAESPAAGKPNFIVFIADDMAWDDCGTYGHPKIQTPNLDQLAADGMKFTEAFLTCSSCSPSRSSIITGRYPHSTGAHQLHLPLPASQVTFVEKLKEAGYYTASAGKWHLGTPTESKFDHVTTKLNQWVNTLKQRPMDKPFCMWFATTDPHRPYERNIIARPHTNADVIVPPYLPDTPEVRSDLALYYDEITRLDGVMGRVRQELKTQGVADNTMIVFLSDNGRPFPRCKTTVYDSGVKTPWIVTWPARVKAGAVCDSLISSIDLAPTILELAGLPVGETFQGKSFKPLLENPNATIRTHVFAEHNWHDFEDFGRAVRSRRYQYIRNFYPDIPGTPPADAVRSPTYIAMRELRDQNKLTEDQRGCFVVPRPEEELYDLQNDPHELHNLAGKKEYEQVQKELRAVLDQWQEETHDRLPRTRRPDEFHRETGERLPAFRKK</sequence>
<keyword evidence="2" id="KW-0479">Metal-binding</keyword>
<dbReference type="GO" id="GO:0004065">
    <property type="term" value="F:arylsulfatase activity"/>
    <property type="evidence" value="ECO:0007669"/>
    <property type="project" value="UniProtKB-EC"/>
</dbReference>
<dbReference type="InterPro" id="IPR050738">
    <property type="entry name" value="Sulfatase"/>
</dbReference>
<evidence type="ECO:0000256" key="1">
    <source>
        <dbReference type="ARBA" id="ARBA00008779"/>
    </source>
</evidence>
<feature type="compositionally biased region" description="Basic and acidic residues" evidence="5">
    <location>
        <begin position="461"/>
        <end position="482"/>
    </location>
</feature>
<gene>
    <name evidence="9" type="primary">atsA_7</name>
    <name evidence="9" type="ORF">Enr10x_14310</name>
</gene>
<feature type="domain" description="Sulfatase N-terminal" evidence="7">
    <location>
        <begin position="176"/>
        <end position="325"/>
    </location>
</feature>
<dbReference type="GO" id="GO:0046872">
    <property type="term" value="F:metal ion binding"/>
    <property type="evidence" value="ECO:0007669"/>
    <property type="project" value="UniProtKB-KW"/>
</dbReference>
<keyword evidence="4" id="KW-0106">Calcium</keyword>
<dbReference type="AlphaFoldDB" id="A0A518A2W1"/>
<feature type="transmembrane region" description="Helical" evidence="6">
    <location>
        <begin position="34"/>
        <end position="52"/>
    </location>
</feature>
<dbReference type="EMBL" id="CP037421">
    <property type="protein sequence ID" value="QDT26131.1"/>
    <property type="molecule type" value="Genomic_DNA"/>
</dbReference>
<dbReference type="Gene3D" id="3.40.720.10">
    <property type="entry name" value="Alkaline Phosphatase, subunit A"/>
    <property type="match status" value="1"/>
</dbReference>
<comment type="similarity">
    <text evidence="1">Belongs to the sulfatase family.</text>
</comment>
<dbReference type="InterPro" id="IPR000917">
    <property type="entry name" value="Sulfatase_N"/>
</dbReference>
<dbReference type="PROSITE" id="PS00149">
    <property type="entry name" value="SULFATASE_2"/>
    <property type="match status" value="1"/>
</dbReference>
<dbReference type="PANTHER" id="PTHR42693">
    <property type="entry name" value="ARYLSULFATASE FAMILY MEMBER"/>
    <property type="match status" value="1"/>
</dbReference>
<dbReference type="EC" id="3.1.6.1" evidence="9"/>
<dbReference type="SUPFAM" id="SSF53649">
    <property type="entry name" value="Alkaline phosphatase-like"/>
    <property type="match status" value="1"/>
</dbReference>
<evidence type="ECO:0000256" key="5">
    <source>
        <dbReference type="SAM" id="MobiDB-lite"/>
    </source>
</evidence>
<protein>
    <submittedName>
        <fullName evidence="9">Arylsulfatase</fullName>
        <ecNumber evidence="9">3.1.6.1</ecNumber>
    </submittedName>
</protein>
<evidence type="ECO:0000313" key="9">
    <source>
        <dbReference type="EMBL" id="QDT26131.1"/>
    </source>
</evidence>
<evidence type="ECO:0000256" key="6">
    <source>
        <dbReference type="SAM" id="Phobius"/>
    </source>
</evidence>
<keyword evidence="3 9" id="KW-0378">Hydrolase</keyword>
<keyword evidence="6" id="KW-1133">Transmembrane helix</keyword>
<dbReference type="Pfam" id="PF00884">
    <property type="entry name" value="Sulfatase"/>
    <property type="match status" value="2"/>
</dbReference>
<dbReference type="InterPro" id="IPR032506">
    <property type="entry name" value="SGSH_C"/>
</dbReference>
<reference evidence="9 10" key="1">
    <citation type="submission" date="2019-03" db="EMBL/GenBank/DDBJ databases">
        <title>Deep-cultivation of Planctomycetes and their phenomic and genomic characterization uncovers novel biology.</title>
        <authorList>
            <person name="Wiegand S."/>
            <person name="Jogler M."/>
            <person name="Boedeker C."/>
            <person name="Pinto D."/>
            <person name="Vollmers J."/>
            <person name="Rivas-Marin E."/>
            <person name="Kohn T."/>
            <person name="Peeters S.H."/>
            <person name="Heuer A."/>
            <person name="Rast P."/>
            <person name="Oberbeckmann S."/>
            <person name="Bunk B."/>
            <person name="Jeske O."/>
            <person name="Meyerdierks A."/>
            <person name="Storesund J.E."/>
            <person name="Kallscheuer N."/>
            <person name="Luecker S."/>
            <person name="Lage O.M."/>
            <person name="Pohl T."/>
            <person name="Merkel B.J."/>
            <person name="Hornburger P."/>
            <person name="Mueller R.-W."/>
            <person name="Bruemmer F."/>
            <person name="Labrenz M."/>
            <person name="Spormann A.M."/>
            <person name="Op den Camp H."/>
            <person name="Overmann J."/>
            <person name="Amann R."/>
            <person name="Jetten M.S.M."/>
            <person name="Mascher T."/>
            <person name="Medema M.H."/>
            <person name="Devos D.P."/>
            <person name="Kaster A.-K."/>
            <person name="Ovreas L."/>
            <person name="Rohde M."/>
            <person name="Galperin M.Y."/>
            <person name="Jogler C."/>
        </authorList>
    </citation>
    <scope>NUCLEOTIDE SEQUENCE [LARGE SCALE GENOMIC DNA]</scope>
    <source>
        <strain evidence="9 10">Enr10</strain>
    </source>
</reference>
<dbReference type="InterPro" id="IPR017850">
    <property type="entry name" value="Alkaline_phosphatase_core_sf"/>
</dbReference>
<evidence type="ECO:0000256" key="3">
    <source>
        <dbReference type="ARBA" id="ARBA00022801"/>
    </source>
</evidence>
<evidence type="ECO:0000256" key="4">
    <source>
        <dbReference type="ARBA" id="ARBA00022837"/>
    </source>
</evidence>
<dbReference type="Proteomes" id="UP000315647">
    <property type="component" value="Chromosome"/>
</dbReference>
<evidence type="ECO:0000313" key="10">
    <source>
        <dbReference type="Proteomes" id="UP000315647"/>
    </source>
</evidence>
<accession>A0A517Q3E9</accession>
<keyword evidence="6" id="KW-0812">Transmembrane</keyword>
<keyword evidence="6" id="KW-0472">Membrane</keyword>
<dbReference type="PROSITE" id="PS00523">
    <property type="entry name" value="SULFATASE_1"/>
    <property type="match status" value="1"/>
</dbReference>
<feature type="region of interest" description="Disordered" evidence="5">
    <location>
        <begin position="461"/>
        <end position="490"/>
    </location>
</feature>
<dbReference type="Pfam" id="PF16347">
    <property type="entry name" value="SGSH_C"/>
    <property type="match status" value="1"/>
</dbReference>
<name>A0A518A2W1_9PLAN</name>
<accession>A0A518A2W1</accession>
<dbReference type="PANTHER" id="PTHR42693:SF53">
    <property type="entry name" value="ENDO-4-O-SULFATASE"/>
    <property type="match status" value="1"/>
</dbReference>
<keyword evidence="10" id="KW-1185">Reference proteome</keyword>
<evidence type="ECO:0000259" key="8">
    <source>
        <dbReference type="Pfam" id="PF16347"/>
    </source>
</evidence>
<feature type="domain" description="N-sulphoglucosamine sulphohydrolase C-terminal" evidence="8">
    <location>
        <begin position="422"/>
        <end position="461"/>
    </location>
</feature>
<feature type="domain" description="Sulfatase N-terminal" evidence="7">
    <location>
        <begin position="62"/>
        <end position="171"/>
    </location>
</feature>
<proteinExistence type="inferred from homology"/>